<dbReference type="AlphaFoldDB" id="A0A9X6KIT3"/>
<proteinExistence type="predicted"/>
<dbReference type="EMBL" id="NFEN01000240">
    <property type="protein sequence ID" value="OUA13613.1"/>
    <property type="molecule type" value="Genomic_DNA"/>
</dbReference>
<organism evidence="1 2">
    <name type="scientific">Bacillus thuringiensis</name>
    <dbReference type="NCBI Taxonomy" id="1428"/>
    <lineage>
        <taxon>Bacteria</taxon>
        <taxon>Bacillati</taxon>
        <taxon>Bacillota</taxon>
        <taxon>Bacilli</taxon>
        <taxon>Bacillales</taxon>
        <taxon>Bacillaceae</taxon>
        <taxon>Bacillus</taxon>
        <taxon>Bacillus cereus group</taxon>
    </lineage>
</organism>
<protein>
    <submittedName>
        <fullName evidence="1">Uncharacterized protein</fullName>
    </submittedName>
</protein>
<reference evidence="1 2" key="1">
    <citation type="submission" date="2016-10" db="EMBL/GenBank/DDBJ databases">
        <title>Comparative genomics of Bacillus thuringiensis reveals a path to pathogens against multiple invertebrate hosts.</title>
        <authorList>
            <person name="Zheng J."/>
            <person name="Gao Q."/>
            <person name="Liu H."/>
            <person name="Peng D."/>
            <person name="Ruan L."/>
            <person name="Sun M."/>
        </authorList>
    </citation>
    <scope>NUCLEOTIDE SEQUENCE [LARGE SCALE GENOMIC DNA]</scope>
    <source>
        <strain evidence="1">I13</strain>
    </source>
</reference>
<evidence type="ECO:0000313" key="2">
    <source>
        <dbReference type="Proteomes" id="UP000195077"/>
    </source>
</evidence>
<gene>
    <name evidence="1" type="ORF">BK775_36140</name>
</gene>
<dbReference type="RefSeq" id="WP_021728286.1">
    <property type="nucleotide sequence ID" value="NZ_CP059976.1"/>
</dbReference>
<sequence length="158" mass="18348">MIKKFNKKSYRWSAFGIAIVMGVSTFSLLNAKAEEPVNQIIQKDKIVEQKEAPKEEKIDKQPAVFNKDTSFFATTNTLPLWVNRSAKEGLTTPLNEKVTSKVITISFDEMYIEKLRTYIHFRIEDKHGNLVPYEFDTTRLDIYEDEKKDGKQVNKPKL</sequence>
<accession>A0A9X6KIT3</accession>
<dbReference type="Proteomes" id="UP000195077">
    <property type="component" value="Unassembled WGS sequence"/>
</dbReference>
<evidence type="ECO:0000313" key="1">
    <source>
        <dbReference type="EMBL" id="OUA13613.1"/>
    </source>
</evidence>
<comment type="caution">
    <text evidence="1">The sequence shown here is derived from an EMBL/GenBank/DDBJ whole genome shotgun (WGS) entry which is preliminary data.</text>
</comment>
<name>A0A9X6KIT3_BACTU</name>